<dbReference type="Gene3D" id="2.60.260.20">
    <property type="entry name" value="Urease metallochaperone UreE, N-terminal domain"/>
    <property type="match status" value="1"/>
</dbReference>
<evidence type="ECO:0000256" key="1">
    <source>
        <dbReference type="ARBA" id="ARBA00004496"/>
    </source>
</evidence>
<dbReference type="InterPro" id="IPR012406">
    <property type="entry name" value="UreE"/>
</dbReference>
<dbReference type="GO" id="GO:0016151">
    <property type="term" value="F:nickel cation binding"/>
    <property type="evidence" value="ECO:0007669"/>
    <property type="project" value="UniProtKB-UniRule"/>
</dbReference>
<dbReference type="PIRSF" id="PIRSF036402">
    <property type="entry name" value="Ureas_acces_UreE"/>
    <property type="match status" value="1"/>
</dbReference>
<dbReference type="GO" id="GO:0006457">
    <property type="term" value="P:protein folding"/>
    <property type="evidence" value="ECO:0007669"/>
    <property type="project" value="InterPro"/>
</dbReference>
<dbReference type="InterPro" id="IPR007864">
    <property type="entry name" value="UreE_C_dom"/>
</dbReference>
<reference evidence="7" key="1">
    <citation type="journal article" date="2021" name="PeerJ">
        <title>Extensive microbial diversity within the chicken gut microbiome revealed by metagenomics and culture.</title>
        <authorList>
            <person name="Gilroy R."/>
            <person name="Ravi A."/>
            <person name="Getino M."/>
            <person name="Pursley I."/>
            <person name="Horton D.L."/>
            <person name="Alikhan N.F."/>
            <person name="Baker D."/>
            <person name="Gharbi K."/>
            <person name="Hall N."/>
            <person name="Watson M."/>
            <person name="Adriaenssens E.M."/>
            <person name="Foster-Nyarko E."/>
            <person name="Jarju S."/>
            <person name="Secka A."/>
            <person name="Antonio M."/>
            <person name="Oren A."/>
            <person name="Chaudhuri R.R."/>
            <person name="La Ragione R."/>
            <person name="Hildebrand F."/>
            <person name="Pallen M.J."/>
        </authorList>
    </citation>
    <scope>NUCLEOTIDE SEQUENCE</scope>
    <source>
        <strain evidence="7">ChiGjej2B2-19336</strain>
    </source>
</reference>
<dbReference type="SUPFAM" id="SSF69287">
    <property type="entry name" value="Urease metallochaperone UreE, N-terminal domain"/>
    <property type="match status" value="1"/>
</dbReference>
<evidence type="ECO:0000259" key="6">
    <source>
        <dbReference type="SMART" id="SM00988"/>
    </source>
</evidence>
<comment type="similarity">
    <text evidence="5">Belongs to the UreE family.</text>
</comment>
<evidence type="ECO:0000313" key="8">
    <source>
        <dbReference type="Proteomes" id="UP000698963"/>
    </source>
</evidence>
<dbReference type="Pfam" id="PF02814">
    <property type="entry name" value="UreE_N"/>
    <property type="match status" value="1"/>
</dbReference>
<dbReference type="Pfam" id="PF05194">
    <property type="entry name" value="UreE_C"/>
    <property type="match status" value="1"/>
</dbReference>
<dbReference type="GO" id="GO:0065003">
    <property type="term" value="P:protein-containing complex assembly"/>
    <property type="evidence" value="ECO:0007669"/>
    <property type="project" value="InterPro"/>
</dbReference>
<comment type="function">
    <text evidence="5">Involved in urease metallocenter assembly. Binds nickel. Probably functions as a nickel donor during metallocenter assembly.</text>
</comment>
<name>A0A921DSC2_9BACT</name>
<evidence type="ECO:0000256" key="3">
    <source>
        <dbReference type="ARBA" id="ARBA00022596"/>
    </source>
</evidence>
<dbReference type="SMART" id="SM00988">
    <property type="entry name" value="UreE_N"/>
    <property type="match status" value="1"/>
</dbReference>
<organism evidence="7 8">
    <name type="scientific">Mailhella massiliensis</name>
    <dbReference type="NCBI Taxonomy" id="1903261"/>
    <lineage>
        <taxon>Bacteria</taxon>
        <taxon>Pseudomonadati</taxon>
        <taxon>Thermodesulfobacteriota</taxon>
        <taxon>Desulfovibrionia</taxon>
        <taxon>Desulfovibrionales</taxon>
        <taxon>Desulfovibrionaceae</taxon>
        <taxon>Mailhella</taxon>
    </lineage>
</organism>
<evidence type="ECO:0000256" key="5">
    <source>
        <dbReference type="HAMAP-Rule" id="MF_00822"/>
    </source>
</evidence>
<proteinExistence type="inferred from homology"/>
<comment type="subcellular location">
    <subcellularLocation>
        <location evidence="1 5">Cytoplasm</location>
    </subcellularLocation>
</comment>
<dbReference type="AlphaFoldDB" id="A0A921DSC2"/>
<dbReference type="GO" id="GO:0051082">
    <property type="term" value="F:unfolded protein binding"/>
    <property type="evidence" value="ECO:0007669"/>
    <property type="project" value="UniProtKB-UniRule"/>
</dbReference>
<dbReference type="Proteomes" id="UP000698963">
    <property type="component" value="Unassembled WGS sequence"/>
</dbReference>
<dbReference type="EMBL" id="DYZA01000075">
    <property type="protein sequence ID" value="HJD96797.1"/>
    <property type="molecule type" value="Genomic_DNA"/>
</dbReference>
<sequence>MDIVEKVLGNRADAAWVKRLEGAKVDTLELSQWEAQKNRLRKETEGGRSMAVALERGAFLRDGDILFWDEASHEAVICRIRLRPVMAVDMAGLKRLPADEALSAAVRLGHALGNQHWPAVVKGDMVYVPMAADEKVMGAVMDTHAVPGTGFSFLAGEEVSARLSREEARLLFGGAENPAGIHHHGPHA</sequence>
<dbReference type="RefSeq" id="WP_304121354.1">
    <property type="nucleotide sequence ID" value="NZ_DYZA01000075.1"/>
</dbReference>
<comment type="caution">
    <text evidence="7">The sequence shown here is derived from an EMBL/GenBank/DDBJ whole genome shotgun (WGS) entry which is preliminary data.</text>
</comment>
<accession>A0A921DSC2</accession>
<feature type="domain" description="UreE urease accessory N-terminal" evidence="6">
    <location>
        <begin position="10"/>
        <end position="76"/>
    </location>
</feature>
<dbReference type="GO" id="GO:0005737">
    <property type="term" value="C:cytoplasm"/>
    <property type="evidence" value="ECO:0007669"/>
    <property type="project" value="UniProtKB-SubCell"/>
</dbReference>
<dbReference type="InterPro" id="IPR004029">
    <property type="entry name" value="UreE_N"/>
</dbReference>
<reference evidence="7" key="2">
    <citation type="submission" date="2021-09" db="EMBL/GenBank/DDBJ databases">
        <authorList>
            <person name="Gilroy R."/>
        </authorList>
    </citation>
    <scope>NUCLEOTIDE SEQUENCE</scope>
    <source>
        <strain evidence="7">ChiGjej2B2-19336</strain>
    </source>
</reference>
<keyword evidence="2 5" id="KW-0963">Cytoplasm</keyword>
<dbReference type="GO" id="GO:0019627">
    <property type="term" value="P:urea metabolic process"/>
    <property type="evidence" value="ECO:0007669"/>
    <property type="project" value="InterPro"/>
</dbReference>
<evidence type="ECO:0000256" key="2">
    <source>
        <dbReference type="ARBA" id="ARBA00022490"/>
    </source>
</evidence>
<protein>
    <recommendedName>
        <fullName evidence="5">Urease accessory protein UreE</fullName>
    </recommendedName>
</protein>
<dbReference type="InterPro" id="IPR036118">
    <property type="entry name" value="UreE_N_sf"/>
</dbReference>
<dbReference type="HAMAP" id="MF_00822">
    <property type="entry name" value="UreE"/>
    <property type="match status" value="1"/>
</dbReference>
<evidence type="ECO:0000256" key="4">
    <source>
        <dbReference type="ARBA" id="ARBA00023186"/>
    </source>
</evidence>
<evidence type="ECO:0000313" key="7">
    <source>
        <dbReference type="EMBL" id="HJD96797.1"/>
    </source>
</evidence>
<keyword evidence="4 5" id="KW-0143">Chaperone</keyword>
<keyword evidence="3 5" id="KW-0533">Nickel</keyword>
<gene>
    <name evidence="5" type="primary">ureE</name>
    <name evidence="7" type="ORF">K8W16_04025</name>
</gene>